<sequence>MHWRIGLLGLGLLSALVVGGVADQPSPYGIPENAGAGGYETALPPGQAVQGVGPSAMQLGASEKGPQVAAAGELIGFNGFDGSGSQTITLVHTGKMQIAVYHIDRSGQIRLVSSRPIDADFSLSLNLTKPLPGQIRLLGSQVK</sequence>
<accession>A0ABX5Y153</accession>
<evidence type="ECO:0000313" key="1">
    <source>
        <dbReference type="EMBL" id="QDV87989.1"/>
    </source>
</evidence>
<evidence type="ECO:0008006" key="3">
    <source>
        <dbReference type="Google" id="ProtNLM"/>
    </source>
</evidence>
<organism evidence="1 2">
    <name type="scientific">Stieleria magnilauensis</name>
    <dbReference type="NCBI Taxonomy" id="2527963"/>
    <lineage>
        <taxon>Bacteria</taxon>
        <taxon>Pseudomonadati</taxon>
        <taxon>Planctomycetota</taxon>
        <taxon>Planctomycetia</taxon>
        <taxon>Pirellulales</taxon>
        <taxon>Pirellulaceae</taxon>
        <taxon>Stieleria</taxon>
    </lineage>
</organism>
<reference evidence="1 2" key="1">
    <citation type="submission" date="2019-02" db="EMBL/GenBank/DDBJ databases">
        <title>Deep-cultivation of Planctomycetes and their phenomic and genomic characterization uncovers novel biology.</title>
        <authorList>
            <person name="Wiegand S."/>
            <person name="Jogler M."/>
            <person name="Boedeker C."/>
            <person name="Pinto D."/>
            <person name="Vollmers J."/>
            <person name="Rivas-Marin E."/>
            <person name="Kohn T."/>
            <person name="Peeters S.H."/>
            <person name="Heuer A."/>
            <person name="Rast P."/>
            <person name="Oberbeckmann S."/>
            <person name="Bunk B."/>
            <person name="Jeske O."/>
            <person name="Meyerdierks A."/>
            <person name="Storesund J.E."/>
            <person name="Kallscheuer N."/>
            <person name="Luecker S."/>
            <person name="Lage O.M."/>
            <person name="Pohl T."/>
            <person name="Merkel B.J."/>
            <person name="Hornburger P."/>
            <person name="Mueller R.-W."/>
            <person name="Bruemmer F."/>
            <person name="Labrenz M."/>
            <person name="Spormann A.M."/>
            <person name="Op den Camp H."/>
            <person name="Overmann J."/>
            <person name="Amann R."/>
            <person name="Jetten M.S.M."/>
            <person name="Mascher T."/>
            <person name="Medema M.H."/>
            <person name="Devos D.P."/>
            <person name="Kaster A.-K."/>
            <person name="Ovreas L."/>
            <person name="Rohde M."/>
            <person name="Galperin M.Y."/>
            <person name="Jogler C."/>
        </authorList>
    </citation>
    <scope>NUCLEOTIDE SEQUENCE [LARGE SCALE GENOMIC DNA]</scope>
    <source>
        <strain evidence="1 2">TBK1r</strain>
    </source>
</reference>
<dbReference type="RefSeq" id="WP_145219980.1">
    <property type="nucleotide sequence ID" value="NZ_CP036432.1"/>
</dbReference>
<dbReference type="Proteomes" id="UP000318081">
    <property type="component" value="Chromosome"/>
</dbReference>
<keyword evidence="2" id="KW-1185">Reference proteome</keyword>
<gene>
    <name evidence="1" type="ORF">TBK1r_70210</name>
</gene>
<dbReference type="EMBL" id="CP036432">
    <property type="protein sequence ID" value="QDV87989.1"/>
    <property type="molecule type" value="Genomic_DNA"/>
</dbReference>
<name>A0ABX5Y153_9BACT</name>
<evidence type="ECO:0000313" key="2">
    <source>
        <dbReference type="Proteomes" id="UP000318081"/>
    </source>
</evidence>
<proteinExistence type="predicted"/>
<protein>
    <recommendedName>
        <fullName evidence="3">Secreted protein</fullName>
    </recommendedName>
</protein>